<evidence type="ECO:0000256" key="1">
    <source>
        <dbReference type="ARBA" id="ARBA00004571"/>
    </source>
</evidence>
<dbReference type="InterPro" id="IPR036942">
    <property type="entry name" value="Beta-barrel_TonB_sf"/>
</dbReference>
<feature type="domain" description="TonB-dependent receptor-like beta-barrel" evidence="13">
    <location>
        <begin position="248"/>
        <end position="652"/>
    </location>
</feature>
<keyword evidence="16" id="KW-1185">Reference proteome</keyword>
<dbReference type="PANTHER" id="PTHR30069">
    <property type="entry name" value="TONB-DEPENDENT OUTER MEMBRANE RECEPTOR"/>
    <property type="match status" value="1"/>
</dbReference>
<evidence type="ECO:0000313" key="16">
    <source>
        <dbReference type="Proteomes" id="UP000305881"/>
    </source>
</evidence>
<accession>A0A4V1IJQ1</accession>
<dbReference type="PANTHER" id="PTHR30069:SF29">
    <property type="entry name" value="HEMOGLOBIN AND HEMOGLOBIN-HAPTOGLOBIN-BINDING PROTEIN 1-RELATED"/>
    <property type="match status" value="1"/>
</dbReference>
<dbReference type="Proteomes" id="UP000305881">
    <property type="component" value="Chromosome"/>
</dbReference>
<proteinExistence type="inferred from homology"/>
<evidence type="ECO:0000256" key="8">
    <source>
        <dbReference type="ARBA" id="ARBA00023136"/>
    </source>
</evidence>
<keyword evidence="4 11" id="KW-1134">Transmembrane beta strand</keyword>
<organism evidence="15 16">
    <name type="scientific">Methylotuvimicrobium buryatense</name>
    <name type="common">Methylomicrobium buryatense</name>
    <dbReference type="NCBI Taxonomy" id="95641"/>
    <lineage>
        <taxon>Bacteria</taxon>
        <taxon>Pseudomonadati</taxon>
        <taxon>Pseudomonadota</taxon>
        <taxon>Gammaproteobacteria</taxon>
        <taxon>Methylococcales</taxon>
        <taxon>Methylococcaceae</taxon>
        <taxon>Methylotuvimicrobium</taxon>
    </lineage>
</organism>
<evidence type="ECO:0000256" key="11">
    <source>
        <dbReference type="PROSITE-ProRule" id="PRU01360"/>
    </source>
</evidence>
<keyword evidence="8 11" id="KW-0472">Membrane</keyword>
<reference evidence="16" key="1">
    <citation type="journal article" date="2019" name="J. Bacteriol.">
        <title>A Mutagenic Screen Identifies a TonB-Dependent Receptor Required for the Lanthanide Metal Switch in the Type I Methanotroph 'Methylotuvimicrobium buryatense' 5GB1C.</title>
        <authorList>
            <person name="Groom J.D."/>
            <person name="Ford S.M."/>
            <person name="Pesesky M.W."/>
            <person name="Lidstrom M.E."/>
        </authorList>
    </citation>
    <scope>NUCLEOTIDE SEQUENCE [LARGE SCALE GENOMIC DNA]</scope>
    <source>
        <strain evidence="16">5GB1C</strain>
    </source>
</reference>
<name>A0A4V1IJQ1_METBY</name>
<dbReference type="GO" id="GO:0015344">
    <property type="term" value="F:siderophore uptake transmembrane transporter activity"/>
    <property type="evidence" value="ECO:0007669"/>
    <property type="project" value="TreeGrafter"/>
</dbReference>
<keyword evidence="9 15" id="KW-0675">Receptor</keyword>
<evidence type="ECO:0000256" key="5">
    <source>
        <dbReference type="ARBA" id="ARBA00022692"/>
    </source>
</evidence>
<dbReference type="PROSITE" id="PS52016">
    <property type="entry name" value="TONB_DEPENDENT_REC_3"/>
    <property type="match status" value="1"/>
</dbReference>
<keyword evidence="6" id="KW-0732">Signal</keyword>
<evidence type="ECO:0000256" key="2">
    <source>
        <dbReference type="ARBA" id="ARBA00008143"/>
    </source>
</evidence>
<dbReference type="CDD" id="cd01347">
    <property type="entry name" value="ligand_gated_channel"/>
    <property type="match status" value="1"/>
</dbReference>
<dbReference type="KEGG" id="mbur:EQU24_07975"/>
<dbReference type="GO" id="GO:0044718">
    <property type="term" value="P:siderophore transmembrane transport"/>
    <property type="evidence" value="ECO:0007669"/>
    <property type="project" value="TreeGrafter"/>
</dbReference>
<sequence length="686" mass="75572">MTTTLKAALSFSLALPHIVYSDELDDFRHFYGDEQTVGIATGYSRPLAESPSVVTVITADDIRKRGAVSIEELLETVPGFHVSSANGFVPAYVVRGIFSPLSSHVLVMQDGVPVNDPVNSGKLFSYTHLTKNISRIEIIRGPGSALYGADAFAGVINIITKTGREIGGGEVGALAGSFDSYGGWALLGKQFGDFDLAFSAQGRTTKGQRETVKADAQTRMDRLFNTQASLAPGPINVARNDIDVGASLRYRDTVKLHLRYQDFESANGVGTTLALDPDGSIRYQSWTSGLDLKQRFGNFEPQFNLNYFFYKATGLNHHFPAGAFGGTFSDPVTSTYQYFSHTVDATFKTLYDGFKHHRVTVGAGYKYAVAHDLTENRNFLILPNSLIVPAGPLQSTDSLGVEALSDDADRHIVFGLVQDEWNIANDWTLTTGLRLDHYSDFGLTANPRASLVWQVGPALSAKLMVGRAFRAPSFIELYSNEGLQLRGNPNLKPETIDTVELSVAKKWKYGLSTGINLFGYSSADLIAETSSTLRTFENSAGAIGYGFEWLGQYRYNESLTFDLNYTYLRLEPKNSANDSFIIGAPQHDIFAQINWQFVKDWHVNVRSDWIIGRHRAAGDERDAIGDYVLVGFNLRREQFMDGLALSFKVDNLFEVKARHPSINGQAVPYDYPIAGIAFLGQAELSF</sequence>
<evidence type="ECO:0000259" key="14">
    <source>
        <dbReference type="Pfam" id="PF07715"/>
    </source>
</evidence>
<comment type="subcellular location">
    <subcellularLocation>
        <location evidence="1 11">Cell outer membrane</location>
        <topology evidence="1 11">Multi-pass membrane protein</topology>
    </subcellularLocation>
</comment>
<keyword evidence="5 11" id="KW-0812">Transmembrane</keyword>
<dbReference type="InterPro" id="IPR012910">
    <property type="entry name" value="Plug_dom"/>
</dbReference>
<keyword evidence="10 11" id="KW-0998">Cell outer membrane</keyword>
<protein>
    <submittedName>
        <fullName evidence="15">TonB-dependent receptor</fullName>
    </submittedName>
</protein>
<dbReference type="Gene3D" id="2.170.130.10">
    <property type="entry name" value="TonB-dependent receptor, plug domain"/>
    <property type="match status" value="1"/>
</dbReference>
<keyword evidence="7 12" id="KW-0798">TonB box</keyword>
<evidence type="ECO:0000256" key="3">
    <source>
        <dbReference type="ARBA" id="ARBA00022448"/>
    </source>
</evidence>
<dbReference type="Pfam" id="PF07715">
    <property type="entry name" value="Plug"/>
    <property type="match status" value="1"/>
</dbReference>
<evidence type="ECO:0000256" key="6">
    <source>
        <dbReference type="ARBA" id="ARBA00022729"/>
    </source>
</evidence>
<dbReference type="STRING" id="675511.GCA_000341735_01432"/>
<dbReference type="SUPFAM" id="SSF56935">
    <property type="entry name" value="Porins"/>
    <property type="match status" value="1"/>
</dbReference>
<dbReference type="InterPro" id="IPR000531">
    <property type="entry name" value="Beta-barrel_TonB"/>
</dbReference>
<dbReference type="RefSeq" id="WP_017839995.1">
    <property type="nucleotide sequence ID" value="NZ_CP035467.1"/>
</dbReference>
<evidence type="ECO:0000256" key="12">
    <source>
        <dbReference type="RuleBase" id="RU003357"/>
    </source>
</evidence>
<dbReference type="InterPro" id="IPR039426">
    <property type="entry name" value="TonB-dep_rcpt-like"/>
</dbReference>
<dbReference type="Pfam" id="PF00593">
    <property type="entry name" value="TonB_dep_Rec_b-barrel"/>
    <property type="match status" value="1"/>
</dbReference>
<evidence type="ECO:0000256" key="7">
    <source>
        <dbReference type="ARBA" id="ARBA00023077"/>
    </source>
</evidence>
<dbReference type="Gene3D" id="2.40.170.20">
    <property type="entry name" value="TonB-dependent receptor, beta-barrel domain"/>
    <property type="match status" value="1"/>
</dbReference>
<evidence type="ECO:0000313" key="15">
    <source>
        <dbReference type="EMBL" id="QCW82185.1"/>
    </source>
</evidence>
<gene>
    <name evidence="15" type="ORF">EQU24_07975</name>
</gene>
<evidence type="ECO:0000259" key="13">
    <source>
        <dbReference type="Pfam" id="PF00593"/>
    </source>
</evidence>
<dbReference type="GO" id="GO:0009279">
    <property type="term" value="C:cell outer membrane"/>
    <property type="evidence" value="ECO:0007669"/>
    <property type="project" value="UniProtKB-SubCell"/>
</dbReference>
<evidence type="ECO:0000256" key="9">
    <source>
        <dbReference type="ARBA" id="ARBA00023170"/>
    </source>
</evidence>
<dbReference type="AlphaFoldDB" id="A0A4V1IJQ1"/>
<evidence type="ECO:0000256" key="4">
    <source>
        <dbReference type="ARBA" id="ARBA00022452"/>
    </source>
</evidence>
<keyword evidence="3 11" id="KW-0813">Transport</keyword>
<evidence type="ECO:0000256" key="10">
    <source>
        <dbReference type="ARBA" id="ARBA00023237"/>
    </source>
</evidence>
<dbReference type="InterPro" id="IPR037066">
    <property type="entry name" value="Plug_dom_sf"/>
</dbReference>
<comment type="similarity">
    <text evidence="2">Belongs to the TonB-dependent receptor family. Hemoglobin/haptoglobin binding protein subfamily.</text>
</comment>
<dbReference type="EMBL" id="CP035467">
    <property type="protein sequence ID" value="QCW82185.1"/>
    <property type="molecule type" value="Genomic_DNA"/>
</dbReference>
<dbReference type="OrthoDB" id="9815954at2"/>
<feature type="domain" description="TonB-dependent receptor plug" evidence="14">
    <location>
        <begin position="47"/>
        <end position="155"/>
    </location>
</feature>